<evidence type="ECO:0000313" key="4">
    <source>
        <dbReference type="Proteomes" id="UP000625631"/>
    </source>
</evidence>
<dbReference type="SUPFAM" id="SSF56925">
    <property type="entry name" value="OMPA-like"/>
    <property type="match status" value="1"/>
</dbReference>
<dbReference type="InterPro" id="IPR011250">
    <property type="entry name" value="OMP/PagP_B-barrel"/>
</dbReference>
<feature type="chain" id="PRO_5047525296" evidence="1">
    <location>
        <begin position="21"/>
        <end position="199"/>
    </location>
</feature>
<dbReference type="Pfam" id="PF13568">
    <property type="entry name" value="OMP_b-brl_2"/>
    <property type="match status" value="1"/>
</dbReference>
<proteinExistence type="predicted"/>
<evidence type="ECO:0000259" key="2">
    <source>
        <dbReference type="Pfam" id="PF13568"/>
    </source>
</evidence>
<reference evidence="3 4" key="1">
    <citation type="submission" date="2020-12" db="EMBL/GenBank/DDBJ databases">
        <title>Hymenobacter sp.</title>
        <authorList>
            <person name="Kim M.K."/>
        </authorList>
    </citation>
    <scope>NUCLEOTIDE SEQUENCE [LARGE SCALE GENOMIC DNA]</scope>
    <source>
        <strain evidence="3 4">BT442</strain>
    </source>
</reference>
<name>A0ABS0Q8V9_9BACT</name>
<evidence type="ECO:0000256" key="1">
    <source>
        <dbReference type="SAM" id="SignalP"/>
    </source>
</evidence>
<accession>A0ABS0Q8V9</accession>
<comment type="caution">
    <text evidence="3">The sequence shown here is derived from an EMBL/GenBank/DDBJ whole genome shotgun (WGS) entry which is preliminary data.</text>
</comment>
<organism evidence="3 4">
    <name type="scientific">Hymenobacter negativus</name>
    <dbReference type="NCBI Taxonomy" id="2795026"/>
    <lineage>
        <taxon>Bacteria</taxon>
        <taxon>Pseudomonadati</taxon>
        <taxon>Bacteroidota</taxon>
        <taxon>Cytophagia</taxon>
        <taxon>Cytophagales</taxon>
        <taxon>Hymenobacteraceae</taxon>
        <taxon>Hymenobacter</taxon>
    </lineage>
</organism>
<keyword evidence="4" id="KW-1185">Reference proteome</keyword>
<dbReference type="RefSeq" id="WP_198075940.1">
    <property type="nucleotide sequence ID" value="NZ_JAEDAE010000006.1"/>
</dbReference>
<dbReference type="Proteomes" id="UP000625631">
    <property type="component" value="Unassembled WGS sequence"/>
</dbReference>
<protein>
    <submittedName>
        <fullName evidence="3">PorT family protein</fullName>
    </submittedName>
</protein>
<dbReference type="InterPro" id="IPR025665">
    <property type="entry name" value="Beta-barrel_OMP_2"/>
</dbReference>
<evidence type="ECO:0000313" key="3">
    <source>
        <dbReference type="EMBL" id="MBH8559117.1"/>
    </source>
</evidence>
<feature type="domain" description="Outer membrane protein beta-barrel" evidence="2">
    <location>
        <begin position="20"/>
        <end position="168"/>
    </location>
</feature>
<sequence length="199" mass="21129">MKKFILPIALLASTIGAAQAQQPANTIGLKIGYGITSLSGSSAGYSSTTHSAYQAGLMGDVYLGEVVSFHPEALYTKQYFDTKDVAAFNRDIDYINVPLLARYHADGLFFEAGPEVNFALSGKNEDGADIKSRDVTSVALDYVVGLGYELPVGLSLGVRYDGGISHTFKDTAANGLGTGNLRTSTFWFNLGYAFGGTGR</sequence>
<keyword evidence="1" id="KW-0732">Signal</keyword>
<feature type="signal peptide" evidence="1">
    <location>
        <begin position="1"/>
        <end position="20"/>
    </location>
</feature>
<gene>
    <name evidence="3" type="ORF">I7X13_13720</name>
</gene>
<dbReference type="EMBL" id="JAEDAE010000006">
    <property type="protein sequence ID" value="MBH8559117.1"/>
    <property type="molecule type" value="Genomic_DNA"/>
</dbReference>